<dbReference type="EMBL" id="JAJJMO010000001">
    <property type="protein sequence ID" value="MCC9071402.1"/>
    <property type="molecule type" value="Genomic_DNA"/>
</dbReference>
<evidence type="ECO:0000313" key="3">
    <source>
        <dbReference type="Proteomes" id="UP001430919"/>
    </source>
</evidence>
<feature type="domain" description="Knr4/Smi1-like" evidence="1">
    <location>
        <begin position="54"/>
        <end position="210"/>
    </location>
</feature>
<dbReference type="Proteomes" id="UP001430919">
    <property type="component" value="Unassembled WGS sequence"/>
</dbReference>
<evidence type="ECO:0000313" key="2">
    <source>
        <dbReference type="EMBL" id="MCC9071402.1"/>
    </source>
</evidence>
<dbReference type="SMART" id="SM00860">
    <property type="entry name" value="SMI1_KNR4"/>
    <property type="match status" value="1"/>
</dbReference>
<keyword evidence="3" id="KW-1185">Reference proteome</keyword>
<protein>
    <submittedName>
        <fullName evidence="2">SMI1/KNR4 family protein</fullName>
    </submittedName>
</protein>
<proteinExistence type="predicted"/>
<dbReference type="SUPFAM" id="SSF160631">
    <property type="entry name" value="SMI1/KNR4-like"/>
    <property type="match status" value="1"/>
</dbReference>
<accession>A0ABS8MTG4</accession>
<dbReference type="Pfam" id="PF09346">
    <property type="entry name" value="SMI1_KNR4"/>
    <property type="match status" value="1"/>
</dbReference>
<sequence length="419" mass="49958">MMNKERIEKKIDGWLKKWVDVGANLLPGNIDEEMADPNQDKEEEWRTWFPIASKITNEDIEKFESRIGYKYPEDYKIFLKHKHFYELQISEINFFKHPINSLETSLAEIILHEGYKDILESGYIPFANWSDWGLLCFDTNRNKENNNYPIVLWDHERPDEIEDKYNDFYSLIDENELRFYKIDYIELSNEFRKSNASKESVEKLYDFLYDLEKTYRMEDEDLVLSNVYSLLGFHKSAYEVFKTVADLTNRKDATKMYVMEEKAKSHKNNFIIKDIRKYRGKKEQPKLELSDFVELKDGERQFEIVNKDIVVFNKIIKNDTLSIYLPDENIEIYLNKIYNHIIWLANCKTELIDFYNKEDNEEKANEDWFDTLEVYSAQIIIGESGAVFTAISGGDDLYRDHLLEIEITENTITAMYYNG</sequence>
<organism evidence="2 3">
    <name type="scientific">Flavobacterium pisciphilum</name>
    <dbReference type="NCBI Taxonomy" id="2893755"/>
    <lineage>
        <taxon>Bacteria</taxon>
        <taxon>Pseudomonadati</taxon>
        <taxon>Bacteroidota</taxon>
        <taxon>Flavobacteriia</taxon>
        <taxon>Flavobacteriales</taxon>
        <taxon>Flavobacteriaceae</taxon>
        <taxon>Flavobacterium</taxon>
    </lineage>
</organism>
<dbReference type="RefSeq" id="WP_229988020.1">
    <property type="nucleotide sequence ID" value="NZ_JAJJMO010000001.1"/>
</dbReference>
<name>A0ABS8MTG4_9FLAO</name>
<dbReference type="InterPro" id="IPR037883">
    <property type="entry name" value="Knr4/Smi1-like_sf"/>
</dbReference>
<reference evidence="2" key="1">
    <citation type="submission" date="2021-11" db="EMBL/GenBank/DDBJ databases">
        <title>Description of novel Flavobacterium species.</title>
        <authorList>
            <person name="Saticioglu I.B."/>
            <person name="Ay H."/>
            <person name="Altun S."/>
            <person name="Duman M."/>
        </authorList>
    </citation>
    <scope>NUCLEOTIDE SEQUENCE</scope>
    <source>
        <strain evidence="2">F-65</strain>
    </source>
</reference>
<dbReference type="Gene3D" id="3.40.1580.10">
    <property type="entry name" value="SMI1/KNR4-like"/>
    <property type="match status" value="1"/>
</dbReference>
<gene>
    <name evidence="2" type="ORF">LNQ49_07330</name>
</gene>
<comment type="caution">
    <text evidence="2">The sequence shown here is derived from an EMBL/GenBank/DDBJ whole genome shotgun (WGS) entry which is preliminary data.</text>
</comment>
<evidence type="ECO:0000259" key="1">
    <source>
        <dbReference type="SMART" id="SM00860"/>
    </source>
</evidence>
<dbReference type="InterPro" id="IPR018958">
    <property type="entry name" value="Knr4/Smi1-like_dom"/>
</dbReference>